<name>A0ABV6KTN3_9BACI</name>
<accession>A0ABV6KTN3</accession>
<dbReference type="SMART" id="SM00530">
    <property type="entry name" value="HTH_XRE"/>
    <property type="match status" value="1"/>
</dbReference>
<dbReference type="SUPFAM" id="SSF47413">
    <property type="entry name" value="lambda repressor-like DNA-binding domains"/>
    <property type="match status" value="1"/>
</dbReference>
<dbReference type="RefSeq" id="WP_377058566.1">
    <property type="nucleotide sequence ID" value="NZ_JBHLUU010000109.1"/>
</dbReference>
<organism evidence="3 4">
    <name type="scientific">Robertmurraya beringensis</name>
    <dbReference type="NCBI Taxonomy" id="641660"/>
    <lineage>
        <taxon>Bacteria</taxon>
        <taxon>Bacillati</taxon>
        <taxon>Bacillota</taxon>
        <taxon>Bacilli</taxon>
        <taxon>Bacillales</taxon>
        <taxon>Bacillaceae</taxon>
        <taxon>Robertmurraya</taxon>
    </lineage>
</organism>
<dbReference type="PROSITE" id="PS50943">
    <property type="entry name" value="HTH_CROC1"/>
    <property type="match status" value="1"/>
</dbReference>
<dbReference type="InterPro" id="IPR010982">
    <property type="entry name" value="Lambda_DNA-bd_dom_sf"/>
</dbReference>
<dbReference type="Gene3D" id="1.10.10.2910">
    <property type="match status" value="1"/>
</dbReference>
<proteinExistence type="inferred from homology"/>
<sequence>MEDIAKVIGQNIERLKQSKGLTNEDIGNIIGVTRVTVAKYLSGDQVIDSARLFRLANKYNLPLKWFLVSDEESMSFMFRADNPQENFDDDLAHYLNKFLNEYIRILELAGENNLAFLPQAYKLHLKENKLTDDDHELIKEIAEKQRKAFGVDEVIDYDIYSILEKNNINVLALRLYNSKIFGLSAYSEDKGAFIIINDHPDIPEERKIFSAVHELGHLIFHREDYDREPGELAYSKSRNNINEKVVDNFSSYFLIPRNQLKGYKKLFRGFISNFSNVYEVKKEFGVSAKALLMALKEEGYIEQKTFGALFNNLKRMGFDFKEPQPIEYIEKNKKMKSILRRLYLEDKVTTNKVAELLLLNDKEARLLVKAWAEEEDYGDQYTED</sequence>
<dbReference type="InterPro" id="IPR052345">
    <property type="entry name" value="Rad_response_metalloprotease"/>
</dbReference>
<dbReference type="InterPro" id="IPR001387">
    <property type="entry name" value="Cro/C1-type_HTH"/>
</dbReference>
<dbReference type="Pfam" id="PF06114">
    <property type="entry name" value="Peptidase_M78"/>
    <property type="match status" value="1"/>
</dbReference>
<dbReference type="EMBL" id="JBHLUU010000109">
    <property type="protein sequence ID" value="MFC0476696.1"/>
    <property type="molecule type" value="Genomic_DNA"/>
</dbReference>
<gene>
    <name evidence="3" type="ORF">ACFFHF_15935</name>
</gene>
<feature type="domain" description="HTH cro/C1-type" evidence="2">
    <location>
        <begin position="12"/>
        <end position="66"/>
    </location>
</feature>
<keyword evidence="4" id="KW-1185">Reference proteome</keyword>
<dbReference type="PANTHER" id="PTHR43236">
    <property type="entry name" value="ANTITOXIN HIGA1"/>
    <property type="match status" value="1"/>
</dbReference>
<evidence type="ECO:0000313" key="4">
    <source>
        <dbReference type="Proteomes" id="UP001589738"/>
    </source>
</evidence>
<dbReference type="CDD" id="cd00093">
    <property type="entry name" value="HTH_XRE"/>
    <property type="match status" value="1"/>
</dbReference>
<dbReference type="Proteomes" id="UP001589738">
    <property type="component" value="Unassembled WGS sequence"/>
</dbReference>
<comment type="caution">
    <text evidence="3">The sequence shown here is derived from an EMBL/GenBank/DDBJ whole genome shotgun (WGS) entry which is preliminary data.</text>
</comment>
<dbReference type="Gene3D" id="1.10.260.40">
    <property type="entry name" value="lambda repressor-like DNA-binding domains"/>
    <property type="match status" value="1"/>
</dbReference>
<evidence type="ECO:0000256" key="1">
    <source>
        <dbReference type="ARBA" id="ARBA00007227"/>
    </source>
</evidence>
<evidence type="ECO:0000259" key="2">
    <source>
        <dbReference type="PROSITE" id="PS50943"/>
    </source>
</evidence>
<reference evidence="3 4" key="1">
    <citation type="submission" date="2024-09" db="EMBL/GenBank/DDBJ databases">
        <authorList>
            <person name="Sun Q."/>
            <person name="Mori K."/>
        </authorList>
    </citation>
    <scope>NUCLEOTIDE SEQUENCE [LARGE SCALE GENOMIC DNA]</scope>
    <source>
        <strain evidence="3 4">CGMCC 1.9126</strain>
    </source>
</reference>
<comment type="similarity">
    <text evidence="1">Belongs to the short-chain fatty acyl-CoA assimilation regulator (ScfR) family.</text>
</comment>
<protein>
    <submittedName>
        <fullName evidence="3">Helix-turn-helix domain-containing protein</fullName>
    </submittedName>
</protein>
<dbReference type="Pfam" id="PF01381">
    <property type="entry name" value="HTH_3"/>
    <property type="match status" value="1"/>
</dbReference>
<evidence type="ECO:0000313" key="3">
    <source>
        <dbReference type="EMBL" id="MFC0476696.1"/>
    </source>
</evidence>
<dbReference type="PANTHER" id="PTHR43236:SF1">
    <property type="entry name" value="BLL7220 PROTEIN"/>
    <property type="match status" value="1"/>
</dbReference>
<dbReference type="InterPro" id="IPR010359">
    <property type="entry name" value="IrrE_HExxH"/>
</dbReference>